<dbReference type="KEGG" id="mmes:MMSR116_15800"/>
<dbReference type="RefSeq" id="WP_010682180.1">
    <property type="nucleotide sequence ID" value="NZ_CP043538.1"/>
</dbReference>
<proteinExistence type="predicted"/>
<reference evidence="1 2" key="1">
    <citation type="journal article" date="2012" name="Genet. Mol. Biol.">
        <title>Analysis of 16S rRNA and mxaF genes revealing insights into Methylobacterium niche-specific plant association.</title>
        <authorList>
            <person name="Dourado M.N."/>
            <person name="Andreote F.D."/>
            <person name="Dini-Andreote F."/>
            <person name="Conti R."/>
            <person name="Araujo J.M."/>
            <person name="Araujo W.L."/>
        </authorList>
    </citation>
    <scope>NUCLEOTIDE SEQUENCE [LARGE SCALE GENOMIC DNA]</scope>
    <source>
        <strain evidence="1 2">SR1.6/6</strain>
    </source>
</reference>
<dbReference type="OrthoDB" id="8003807at2"/>
<sequence length="231" mass="24444">MDSELHATEVKCKDGVTFSVHAPGPRLTIVTAPNTEMTANSAIGPYRREVSPGNGTALYGGMPVEAVRAFCVMHGGVAQIGTTAQDLLQALPTEADLAAAQARPADPPITDSPAEVSLVRSGFEAGTHDFLGRPLPDRLPVDHLTPFVIEARRVVAEVERPLVPGLGHAGASPRQAALEWRAEQAAIAKSNLSIMERAQYARHPLRSEAAALTKRLAKARNGALAEIAREA</sequence>
<gene>
    <name evidence="1" type="ORF">MMSR116_15800</name>
</gene>
<reference evidence="1 2" key="2">
    <citation type="journal article" date="2013" name="Genome Announc.">
        <title>Draft Genome Sequence of Methylobacterium mesophilicum Strain SR1.6/6, Isolated from Citrus sinensis.</title>
        <authorList>
            <person name="Marinho Almeida D."/>
            <person name="Dini-Andreote F."/>
            <person name="Camargo Neves A.A."/>
            <person name="Juca Ramos R.T."/>
            <person name="Andreote F.D."/>
            <person name="Carneiro A.R."/>
            <person name="Oliveira de Souza Lima A."/>
            <person name="Caracciolo Gomes de Sa P.H."/>
            <person name="Ribeiro Barbosa M.S."/>
            <person name="Araujo W.L."/>
            <person name="Silva A."/>
        </authorList>
    </citation>
    <scope>NUCLEOTIDE SEQUENCE [LARGE SCALE GENOMIC DNA]</scope>
    <source>
        <strain evidence="1 2">SR1.6/6</strain>
    </source>
</reference>
<dbReference type="EMBL" id="CP043538">
    <property type="protein sequence ID" value="QGY03184.1"/>
    <property type="molecule type" value="Genomic_DNA"/>
</dbReference>
<dbReference type="Proteomes" id="UP000012488">
    <property type="component" value="Chromosome"/>
</dbReference>
<accession>A0A6B9FPN1</accession>
<protein>
    <submittedName>
        <fullName evidence="1">Uncharacterized protein</fullName>
    </submittedName>
</protein>
<name>A0A6B9FPN1_9HYPH</name>
<dbReference type="AlphaFoldDB" id="A0A6B9FPN1"/>
<organism evidence="1 2">
    <name type="scientific">Methylobacterium mesophilicum SR1.6/6</name>
    <dbReference type="NCBI Taxonomy" id="908290"/>
    <lineage>
        <taxon>Bacteria</taxon>
        <taxon>Pseudomonadati</taxon>
        <taxon>Pseudomonadota</taxon>
        <taxon>Alphaproteobacteria</taxon>
        <taxon>Hyphomicrobiales</taxon>
        <taxon>Methylobacteriaceae</taxon>
        <taxon>Methylobacterium</taxon>
    </lineage>
</organism>
<evidence type="ECO:0000313" key="1">
    <source>
        <dbReference type="EMBL" id="QGY03184.1"/>
    </source>
</evidence>
<evidence type="ECO:0000313" key="2">
    <source>
        <dbReference type="Proteomes" id="UP000012488"/>
    </source>
</evidence>